<reference evidence="3" key="2">
    <citation type="submission" date="2025-08" db="UniProtKB">
        <authorList>
            <consortium name="RefSeq"/>
        </authorList>
    </citation>
    <scope>IDENTIFICATION</scope>
    <source>
        <tissue evidence="3">Leaf</tissue>
    </source>
</reference>
<sequence length="330" mass="37279">MDGLPMHLLNEILFRVNLRSLAMIQCTNRSLQSHISNDPYFKSEYFSRLGSGLLHISPYGSKLISYHSLGDSKPPRTENVSERCLILGSCSGLLLFSVDGVNGVCVANPITKNTSDLDNRMRKPVYLNGSLHWLRNDGSIVAFNPETEQARLIPTRFPKELSSKTLFAADNKSLALISATEKVIYVYYALESILTDPKWVLGRRIRNGVLDEKRLIRWNVEAYDGMCLVLMETKNDHENSNVRMLHGYDLRANNWGLMGSILVWCDATIDFFQFAPSSSYVIGLREKEGMIWACDHRSICCVRSIMGLVSDGILSENMGKQVWETSVTKR</sequence>
<dbReference type="PANTHER" id="PTHR31672:SF13">
    <property type="entry name" value="F-BOX PROTEIN CPR30-LIKE"/>
    <property type="match status" value="1"/>
</dbReference>
<feature type="domain" description="F-box" evidence="1">
    <location>
        <begin position="1"/>
        <end position="44"/>
    </location>
</feature>
<dbReference type="InterPro" id="IPR036047">
    <property type="entry name" value="F-box-like_dom_sf"/>
</dbReference>
<name>A0ABM1QFI7_CAMSA</name>
<accession>A0ABM1QFI7</accession>
<dbReference type="InterPro" id="IPR050796">
    <property type="entry name" value="SCF_F-box_component"/>
</dbReference>
<reference evidence="2" key="1">
    <citation type="journal article" date="2014" name="Nat. Commun.">
        <title>The emerging biofuel crop Camelina sativa retains a highly undifferentiated hexaploid genome structure.</title>
        <authorList>
            <person name="Kagale S."/>
            <person name="Koh C."/>
            <person name="Nixon J."/>
            <person name="Bollina V."/>
            <person name="Clarke W.E."/>
            <person name="Tuteja R."/>
            <person name="Spillane C."/>
            <person name="Robinson S.J."/>
            <person name="Links M.G."/>
            <person name="Clarke C."/>
            <person name="Higgins E.E."/>
            <person name="Huebert T."/>
            <person name="Sharpe A.G."/>
            <person name="Parkin I.A."/>
        </authorList>
    </citation>
    <scope>NUCLEOTIDE SEQUENCE [LARGE SCALE GENOMIC DNA]</scope>
    <source>
        <strain evidence="2">cv. DH55</strain>
    </source>
</reference>
<evidence type="ECO:0000259" key="1">
    <source>
        <dbReference type="PROSITE" id="PS50181"/>
    </source>
</evidence>
<organism evidence="2 3">
    <name type="scientific">Camelina sativa</name>
    <name type="common">False flax</name>
    <name type="synonym">Myagrum sativum</name>
    <dbReference type="NCBI Taxonomy" id="90675"/>
    <lineage>
        <taxon>Eukaryota</taxon>
        <taxon>Viridiplantae</taxon>
        <taxon>Streptophyta</taxon>
        <taxon>Embryophyta</taxon>
        <taxon>Tracheophyta</taxon>
        <taxon>Spermatophyta</taxon>
        <taxon>Magnoliopsida</taxon>
        <taxon>eudicotyledons</taxon>
        <taxon>Gunneridae</taxon>
        <taxon>Pentapetalae</taxon>
        <taxon>rosids</taxon>
        <taxon>malvids</taxon>
        <taxon>Brassicales</taxon>
        <taxon>Brassicaceae</taxon>
        <taxon>Camelineae</taxon>
        <taxon>Camelina</taxon>
    </lineage>
</organism>
<dbReference type="Proteomes" id="UP000694864">
    <property type="component" value="Chromosome 9"/>
</dbReference>
<evidence type="ECO:0000313" key="3">
    <source>
        <dbReference type="RefSeq" id="XP_019085525.1"/>
    </source>
</evidence>
<dbReference type="SUPFAM" id="SSF81383">
    <property type="entry name" value="F-box domain"/>
    <property type="match status" value="1"/>
</dbReference>
<dbReference type="PROSITE" id="PS50181">
    <property type="entry name" value="FBOX"/>
    <property type="match status" value="1"/>
</dbReference>
<dbReference type="RefSeq" id="XP_019085525.1">
    <property type="nucleotide sequence ID" value="XM_019229980.1"/>
</dbReference>
<dbReference type="InterPro" id="IPR001810">
    <property type="entry name" value="F-box_dom"/>
</dbReference>
<dbReference type="GeneID" id="104715370"/>
<gene>
    <name evidence="3" type="primary">LOC104715370</name>
</gene>
<protein>
    <submittedName>
        <fullName evidence="3">F-box protein At1g57580</fullName>
    </submittedName>
</protein>
<proteinExistence type="predicted"/>
<keyword evidence="2" id="KW-1185">Reference proteome</keyword>
<evidence type="ECO:0000313" key="2">
    <source>
        <dbReference type="Proteomes" id="UP000694864"/>
    </source>
</evidence>
<dbReference type="PANTHER" id="PTHR31672">
    <property type="entry name" value="BNACNNG10540D PROTEIN"/>
    <property type="match status" value="1"/>
</dbReference>